<name>A0A6M1LSK2_9PROT</name>
<gene>
    <name evidence="1" type="ORF">G3576_25715</name>
</gene>
<dbReference type="EMBL" id="JAAIKB010000015">
    <property type="protein sequence ID" value="NGM23436.1"/>
    <property type="molecule type" value="Genomic_DNA"/>
</dbReference>
<keyword evidence="2" id="KW-1185">Reference proteome</keyword>
<protein>
    <submittedName>
        <fullName evidence="1">Uncharacterized protein</fullName>
    </submittedName>
</protein>
<dbReference type="AlphaFoldDB" id="A0A6M1LSK2"/>
<dbReference type="Proteomes" id="UP000475385">
    <property type="component" value="Unassembled WGS sequence"/>
</dbReference>
<accession>A0A6M1LSK2</accession>
<reference evidence="1 2" key="1">
    <citation type="submission" date="2020-03" db="EMBL/GenBank/DDBJ databases">
        <title>Roseomonas stagni sp. nov., isolated from pond water in Japan.</title>
        <authorList>
            <person name="Furuhata K."/>
            <person name="Miyamoto H."/>
            <person name="Goto K."/>
        </authorList>
    </citation>
    <scope>NUCLEOTIDE SEQUENCE [LARGE SCALE GENOMIC DNA]</scope>
    <source>
        <strain evidence="1 2">PeD5</strain>
    </source>
</reference>
<evidence type="ECO:0000313" key="2">
    <source>
        <dbReference type="Proteomes" id="UP000475385"/>
    </source>
</evidence>
<evidence type="ECO:0000313" key="1">
    <source>
        <dbReference type="EMBL" id="NGM23436.1"/>
    </source>
</evidence>
<organism evidence="1 2">
    <name type="scientific">Falsiroseomonas algicola</name>
    <dbReference type="NCBI Taxonomy" id="2716930"/>
    <lineage>
        <taxon>Bacteria</taxon>
        <taxon>Pseudomonadati</taxon>
        <taxon>Pseudomonadota</taxon>
        <taxon>Alphaproteobacteria</taxon>
        <taxon>Acetobacterales</taxon>
        <taxon>Roseomonadaceae</taxon>
        <taxon>Falsiroseomonas</taxon>
    </lineage>
</organism>
<proteinExistence type="predicted"/>
<sequence>MRSALAQALEAALRKAMREQPDPMAYLDGIGEDVLPTLLGGYRPDGTVLRDPANAAVVAGVLCEVVTRLRAEWRR</sequence>
<comment type="caution">
    <text evidence="1">The sequence shown here is derived from an EMBL/GenBank/DDBJ whole genome shotgun (WGS) entry which is preliminary data.</text>
</comment>
<dbReference type="RefSeq" id="WP_164697358.1">
    <property type="nucleotide sequence ID" value="NZ_JAAIKB010000015.1"/>
</dbReference>